<dbReference type="EMBL" id="ANBP01000023">
    <property type="protein sequence ID" value="KAB7754742.1"/>
    <property type="molecule type" value="Genomic_DNA"/>
</dbReference>
<dbReference type="PANTHER" id="PTHR48228:SF5">
    <property type="entry name" value="ALPHA-METHYLACYL-COA RACEMASE"/>
    <property type="match status" value="1"/>
</dbReference>
<evidence type="ECO:0000313" key="2">
    <source>
        <dbReference type="Proteomes" id="UP000325690"/>
    </source>
</evidence>
<protein>
    <submittedName>
        <fullName evidence="1">Carnitine dehydratase</fullName>
    </submittedName>
</protein>
<dbReference type="InterPro" id="IPR023606">
    <property type="entry name" value="CoA-Trfase_III_dom_1_sf"/>
</dbReference>
<dbReference type="Gene3D" id="3.40.50.10540">
    <property type="entry name" value="Crotonobetainyl-coa:carnitine coa-transferase, domain 1"/>
    <property type="match status" value="2"/>
</dbReference>
<reference evidence="1 2" key="1">
    <citation type="submission" date="2012-10" db="EMBL/GenBank/DDBJ databases">
        <title>The draft sequence of the Mycobacterium pheli genome.</title>
        <authorList>
            <person name="Pettersson B.M.F."/>
            <person name="Das S."/>
            <person name="Dasgupta S."/>
            <person name="Bhattacharya A."/>
            <person name="Kirsebom L.A."/>
        </authorList>
    </citation>
    <scope>NUCLEOTIDE SEQUENCE [LARGE SCALE GENOMIC DNA]</scope>
    <source>
        <strain evidence="1 2">CCUG 21000</strain>
    </source>
</reference>
<dbReference type="InterPro" id="IPR050509">
    <property type="entry name" value="CoA-transferase_III"/>
</dbReference>
<organism evidence="1 2">
    <name type="scientific">Mycolicibacterium phlei DSM 43239 = CCUG 21000</name>
    <dbReference type="NCBI Taxonomy" id="1226750"/>
    <lineage>
        <taxon>Bacteria</taxon>
        <taxon>Bacillati</taxon>
        <taxon>Actinomycetota</taxon>
        <taxon>Actinomycetes</taxon>
        <taxon>Mycobacteriales</taxon>
        <taxon>Mycobacteriaceae</taxon>
        <taxon>Mycolicibacterium</taxon>
    </lineage>
</organism>
<dbReference type="RefSeq" id="WP_061482181.1">
    <property type="nucleotide sequence ID" value="NZ_ANBO01000012.1"/>
</dbReference>
<proteinExistence type="predicted"/>
<evidence type="ECO:0000313" key="1">
    <source>
        <dbReference type="EMBL" id="KAB7754742.1"/>
    </source>
</evidence>
<dbReference type="Gene3D" id="3.30.1540.10">
    <property type="entry name" value="formyl-coa transferase, domain 3"/>
    <property type="match status" value="1"/>
</dbReference>
<accession>A0A5N5UYM3</accession>
<dbReference type="Proteomes" id="UP000325690">
    <property type="component" value="Unassembled WGS sequence"/>
</dbReference>
<sequence>MKPGPLNGIRILDVSWVGVGCIATWLLADLGAEVIKIEPVNGSDNLRTLAPHVDGVGINHLVFDRYKKSLPLDLRTEAGREAFRAVADTADAVIEGMRTGVADRLEIGASALRARNPRLTYITLPGYGSGGPLSSVAGHDINFDAVAGLLSLTWPGPAGPPMVQASDYFGATLAALATITGVLQARQSGEGLAAESSLFDGALFSMVIPQAQRLMLGVDFGPTVHPLIGMWACYSVYECADGKSVAVGALEPHFWKRFCEVTGLDDQGAQYDPKRQDWLREQIANLMRTRTRDEWVEVFGTEDVCASPVLTIAEALDHPHVRARGNITKVSHPSGAVLEAPAGPLRFDSPSAAAEPAQVPHLGEGARELLAEVGYTDERIDQLIDEGAVYAPRRGDGE</sequence>
<gene>
    <name evidence="1" type="ORF">MPHL21000_16510</name>
</gene>
<comment type="caution">
    <text evidence="1">The sequence shown here is derived from an EMBL/GenBank/DDBJ whole genome shotgun (WGS) entry which is preliminary data.</text>
</comment>
<name>A0A5N5UYM3_MYCPH</name>
<dbReference type="AlphaFoldDB" id="A0A5N5UYM3"/>
<keyword evidence="2" id="KW-1185">Reference proteome</keyword>
<dbReference type="InterPro" id="IPR044855">
    <property type="entry name" value="CoA-Trfase_III_dom3_sf"/>
</dbReference>
<dbReference type="SUPFAM" id="SSF89796">
    <property type="entry name" value="CoA-transferase family III (CaiB/BaiF)"/>
    <property type="match status" value="1"/>
</dbReference>
<dbReference type="InterPro" id="IPR003673">
    <property type="entry name" value="CoA-Trfase_fam_III"/>
</dbReference>
<dbReference type="GO" id="GO:0003824">
    <property type="term" value="F:catalytic activity"/>
    <property type="evidence" value="ECO:0007669"/>
    <property type="project" value="InterPro"/>
</dbReference>
<dbReference type="PANTHER" id="PTHR48228">
    <property type="entry name" value="SUCCINYL-COA--D-CITRAMALATE COA-TRANSFERASE"/>
    <property type="match status" value="1"/>
</dbReference>
<dbReference type="GeneID" id="74305303"/>
<dbReference type="Pfam" id="PF02515">
    <property type="entry name" value="CoA_transf_3"/>
    <property type="match status" value="1"/>
</dbReference>